<dbReference type="SUPFAM" id="SSF52047">
    <property type="entry name" value="RNI-like"/>
    <property type="match status" value="1"/>
</dbReference>
<dbReference type="Proteomes" id="UP000266841">
    <property type="component" value="Unassembled WGS sequence"/>
</dbReference>
<comment type="caution">
    <text evidence="2">The sequence shown here is derived from an EMBL/GenBank/DDBJ whole genome shotgun (WGS) entry which is preliminary data.</text>
</comment>
<feature type="compositionally biased region" description="Polar residues" evidence="1">
    <location>
        <begin position="102"/>
        <end position="114"/>
    </location>
</feature>
<gene>
    <name evidence="2" type="ORF">THAOC_14313</name>
</gene>
<evidence type="ECO:0000313" key="2">
    <source>
        <dbReference type="EMBL" id="EJK64899.1"/>
    </source>
</evidence>
<feature type="compositionally biased region" description="Low complexity" evidence="1">
    <location>
        <begin position="6"/>
        <end position="20"/>
    </location>
</feature>
<feature type="compositionally biased region" description="Basic residues" evidence="1">
    <location>
        <begin position="32"/>
        <end position="44"/>
    </location>
</feature>
<accession>K0SIU5</accession>
<reference evidence="2 3" key="1">
    <citation type="journal article" date="2012" name="Genome Biol.">
        <title>Genome and low-iron response of an oceanic diatom adapted to chronic iron limitation.</title>
        <authorList>
            <person name="Lommer M."/>
            <person name="Specht M."/>
            <person name="Roy A.S."/>
            <person name="Kraemer L."/>
            <person name="Andreson R."/>
            <person name="Gutowska M.A."/>
            <person name="Wolf J."/>
            <person name="Bergner S.V."/>
            <person name="Schilhabel M.B."/>
            <person name="Klostermeier U.C."/>
            <person name="Beiko R.G."/>
            <person name="Rosenstiel P."/>
            <person name="Hippler M."/>
            <person name="Laroche J."/>
        </authorList>
    </citation>
    <scope>NUCLEOTIDE SEQUENCE [LARGE SCALE GENOMIC DNA]</scope>
    <source>
        <strain evidence="2 3">CCMP1005</strain>
    </source>
</reference>
<feature type="non-terminal residue" evidence="2">
    <location>
        <position position="1"/>
    </location>
</feature>
<proteinExistence type="predicted"/>
<dbReference type="AlphaFoldDB" id="K0SIU5"/>
<dbReference type="eggNOG" id="ENOG502S6XN">
    <property type="taxonomic scope" value="Eukaryota"/>
</dbReference>
<name>K0SIU5_THAOC</name>
<keyword evidence="3" id="KW-1185">Reference proteome</keyword>
<evidence type="ECO:0000256" key="1">
    <source>
        <dbReference type="SAM" id="MobiDB-lite"/>
    </source>
</evidence>
<feature type="region of interest" description="Disordered" evidence="1">
    <location>
        <begin position="1"/>
        <end position="54"/>
    </location>
</feature>
<feature type="region of interest" description="Disordered" evidence="1">
    <location>
        <begin position="73"/>
        <end position="129"/>
    </location>
</feature>
<dbReference type="EMBL" id="AGNL01016703">
    <property type="protein sequence ID" value="EJK64899.1"/>
    <property type="molecule type" value="Genomic_DNA"/>
</dbReference>
<sequence length="512" mass="57377">AEVAARRQAAVAGRRAQQGLQLGGGGGADHVGRRRAGLGGRRRGGGREKGALGRVTTREALARSAGKRGRAAGGFVLCSHQTKSTDERLRSRTDRSSRRQLESQSGSMDPSRSNQGDEGRKLKLKGCPSPVNDTGLKALLDQHSEQMRRMQSQIDGLVAINSTLQARLDGQAGSQAREVDELRVKCNVLESRCGSLERSIQVLKKDVNWKYTAPDIPRSHWIEQGHDREYADNMKGCLRRIKGHVERIRNGENIYCSCLDYDGELTILHDDALQPHFKELADAIQLSNGIRRINIDNLELRPSALGILFPAMEGKVKRIDMRRIRIPVPDAVKCYEIISSSIRRNHALERLLWIGIQIPSDDQADLLMQSLIENRAIKDIRLEKCFNLSNNSITSAGFEKIRSTIYDPSSLNAMESCNHTCYVDCMGGNVYNMTPRQRRNQKLYKLLSTRHLDGSNARLLNAEFGDEKYTIKLVPKVLHCIKHYSSDQPADSPTPLSITFELIKTWMMPEIF</sequence>
<organism evidence="2 3">
    <name type="scientific">Thalassiosira oceanica</name>
    <name type="common">Marine diatom</name>
    <dbReference type="NCBI Taxonomy" id="159749"/>
    <lineage>
        <taxon>Eukaryota</taxon>
        <taxon>Sar</taxon>
        <taxon>Stramenopiles</taxon>
        <taxon>Ochrophyta</taxon>
        <taxon>Bacillariophyta</taxon>
        <taxon>Coscinodiscophyceae</taxon>
        <taxon>Thalassiosirophycidae</taxon>
        <taxon>Thalassiosirales</taxon>
        <taxon>Thalassiosiraceae</taxon>
        <taxon>Thalassiosira</taxon>
    </lineage>
</organism>
<protein>
    <submittedName>
        <fullName evidence="2">Uncharacterized protein</fullName>
    </submittedName>
</protein>
<feature type="compositionally biased region" description="Basic and acidic residues" evidence="1">
    <location>
        <begin position="83"/>
        <end position="101"/>
    </location>
</feature>
<feature type="compositionally biased region" description="Basic and acidic residues" evidence="1">
    <location>
        <begin position="45"/>
        <end position="54"/>
    </location>
</feature>
<evidence type="ECO:0000313" key="3">
    <source>
        <dbReference type="Proteomes" id="UP000266841"/>
    </source>
</evidence>